<evidence type="ECO:0000313" key="1">
    <source>
        <dbReference type="EMBL" id="GAL34676.1"/>
    </source>
</evidence>
<evidence type="ECO:0000313" key="2">
    <source>
        <dbReference type="Proteomes" id="UP000029224"/>
    </source>
</evidence>
<name>A0A090T413_9VIBR</name>
<sequence length="67" mass="7354">MNFPIGLINGSIRPLPNITLSVTDLTVTRGVGVFESIVVEDKTPLFLSNYLDRFYTSAEHGAQRTNG</sequence>
<dbReference type="InterPro" id="IPR043131">
    <property type="entry name" value="BCAT-like_N"/>
</dbReference>
<keyword evidence="2" id="KW-1185">Reference proteome</keyword>
<protein>
    <submittedName>
        <fullName evidence="1">Uncharacterized protein</fullName>
    </submittedName>
</protein>
<proteinExistence type="predicted"/>
<dbReference type="GO" id="GO:0003824">
    <property type="term" value="F:catalytic activity"/>
    <property type="evidence" value="ECO:0007669"/>
    <property type="project" value="InterPro"/>
</dbReference>
<dbReference type="InterPro" id="IPR036038">
    <property type="entry name" value="Aminotransferase-like"/>
</dbReference>
<organism evidence="1 2">
    <name type="scientific">Vibrio maritimus</name>
    <dbReference type="NCBI Taxonomy" id="990268"/>
    <lineage>
        <taxon>Bacteria</taxon>
        <taxon>Pseudomonadati</taxon>
        <taxon>Pseudomonadota</taxon>
        <taxon>Gammaproteobacteria</taxon>
        <taxon>Vibrionales</taxon>
        <taxon>Vibrionaceae</taxon>
        <taxon>Vibrio</taxon>
    </lineage>
</organism>
<accession>A0A090T413</accession>
<reference evidence="1 2" key="2">
    <citation type="submission" date="2014-09" db="EMBL/GenBank/DDBJ databases">
        <authorList>
            <consortium name="NBRP consortium"/>
            <person name="Sawabe T."/>
            <person name="Meirelles P."/>
            <person name="Nakanishi M."/>
            <person name="Sayaka M."/>
            <person name="Hattori M."/>
            <person name="Ohkuma M."/>
        </authorList>
    </citation>
    <scope>NUCLEOTIDE SEQUENCE [LARGE SCALE GENOMIC DNA]</scope>
    <source>
        <strain evidence="1 2">JCM 19240</strain>
    </source>
</reference>
<dbReference type="SUPFAM" id="SSF56752">
    <property type="entry name" value="D-aminoacid aminotransferase-like PLP-dependent enzymes"/>
    <property type="match status" value="1"/>
</dbReference>
<comment type="caution">
    <text evidence="1">The sequence shown here is derived from an EMBL/GenBank/DDBJ whole genome shotgun (WGS) entry which is preliminary data.</text>
</comment>
<dbReference type="EMBL" id="BBMT01000005">
    <property type="protein sequence ID" value="GAL34676.1"/>
    <property type="molecule type" value="Genomic_DNA"/>
</dbReference>
<gene>
    <name evidence="1" type="ORF">JCM19240_4226</name>
</gene>
<dbReference type="Gene3D" id="3.30.470.10">
    <property type="match status" value="1"/>
</dbReference>
<dbReference type="AlphaFoldDB" id="A0A090T413"/>
<dbReference type="Proteomes" id="UP000029224">
    <property type="component" value="Unassembled WGS sequence"/>
</dbReference>
<reference evidence="1 2" key="1">
    <citation type="submission" date="2014-09" db="EMBL/GenBank/DDBJ databases">
        <title>Vibrio maritimus JCM 19240. (C210) whole genome shotgun sequence.</title>
        <authorList>
            <person name="Sawabe T."/>
            <person name="Meirelles P."/>
            <person name="Nakanishi M."/>
            <person name="Sayaka M."/>
            <person name="Hattori M."/>
            <person name="Ohkuma M."/>
        </authorList>
    </citation>
    <scope>NUCLEOTIDE SEQUENCE [LARGE SCALE GENOMIC DNA]</scope>
    <source>
        <strain evidence="1 2">JCM 19240</strain>
    </source>
</reference>